<evidence type="ECO:0000256" key="4">
    <source>
        <dbReference type="ARBA" id="ARBA00021247"/>
    </source>
</evidence>
<dbReference type="InterPro" id="IPR037132">
    <property type="entry name" value="N_Gln_amidohydro_ab_roll_sf"/>
</dbReference>
<dbReference type="KEGG" id="scor:J3U87_00185"/>
<dbReference type="PANTHER" id="PTHR13035:SF0">
    <property type="entry name" value="PROTEIN N-TERMINAL GLUTAMINE AMIDOHYDROLASE"/>
    <property type="match status" value="1"/>
</dbReference>
<dbReference type="GO" id="GO:0005829">
    <property type="term" value="C:cytosol"/>
    <property type="evidence" value="ECO:0007669"/>
    <property type="project" value="TreeGrafter"/>
</dbReference>
<dbReference type="PANTHER" id="PTHR13035">
    <property type="entry name" value="PROTEIN N-TERMINAL GLUTAMINE AMIDOHYDROLASE"/>
    <property type="match status" value="1"/>
</dbReference>
<evidence type="ECO:0000313" key="10">
    <source>
        <dbReference type="Proteomes" id="UP000663929"/>
    </source>
</evidence>
<reference evidence="9" key="1">
    <citation type="submission" date="2021-03" db="EMBL/GenBank/DDBJ databases">
        <title>Acanthopleuribacteraceae sp. M133.</title>
        <authorList>
            <person name="Wang G."/>
        </authorList>
    </citation>
    <scope>NUCLEOTIDE SEQUENCE</scope>
    <source>
        <strain evidence="9">M133</strain>
    </source>
</reference>
<keyword evidence="5" id="KW-0378">Hydrolase</keyword>
<dbReference type="EC" id="3.5.1.122" evidence="3"/>
<name>A0A8A4TPG1_SULCO</name>
<comment type="subunit">
    <text evidence="2">Monomer.</text>
</comment>
<proteinExistence type="inferred from homology"/>
<dbReference type="EMBL" id="CP071793">
    <property type="protein sequence ID" value="QTD50858.1"/>
    <property type="molecule type" value="Genomic_DNA"/>
</dbReference>
<evidence type="ECO:0000256" key="6">
    <source>
        <dbReference type="ARBA" id="ARBA00029677"/>
    </source>
</evidence>
<protein>
    <recommendedName>
        <fullName evidence="4">Protein N-terminal glutamine amidohydrolase</fullName>
        <ecNumber evidence="3">3.5.1.122</ecNumber>
    </recommendedName>
    <alternativeName>
        <fullName evidence="6">Protein NH2-terminal glutamine deamidase</fullName>
    </alternativeName>
</protein>
<evidence type="ECO:0000259" key="8">
    <source>
        <dbReference type="Pfam" id="PF09764"/>
    </source>
</evidence>
<comment type="similarity">
    <text evidence="1">Belongs to the NTAQ1 family.</text>
</comment>
<dbReference type="Pfam" id="PF09764">
    <property type="entry name" value="Nt_Gln_amidase"/>
    <property type="match status" value="1"/>
</dbReference>
<accession>A0A8A4TPG1</accession>
<keyword evidence="10" id="KW-1185">Reference proteome</keyword>
<feature type="domain" description="Protein N-terminal glutamine amidohydrolase alpha beta roll" evidence="8">
    <location>
        <begin position="13"/>
        <end position="177"/>
    </location>
</feature>
<dbReference type="AlphaFoldDB" id="A0A8A4TPG1"/>
<dbReference type="GO" id="GO:0008418">
    <property type="term" value="F:protein-N-terminal asparagine amidohydrolase activity"/>
    <property type="evidence" value="ECO:0007669"/>
    <property type="project" value="InterPro"/>
</dbReference>
<evidence type="ECO:0000256" key="5">
    <source>
        <dbReference type="ARBA" id="ARBA00022801"/>
    </source>
</evidence>
<evidence type="ECO:0000313" key="9">
    <source>
        <dbReference type="EMBL" id="QTD50858.1"/>
    </source>
</evidence>
<organism evidence="9 10">
    <name type="scientific">Sulfidibacter corallicola</name>
    <dbReference type="NCBI Taxonomy" id="2818388"/>
    <lineage>
        <taxon>Bacteria</taxon>
        <taxon>Pseudomonadati</taxon>
        <taxon>Acidobacteriota</taxon>
        <taxon>Holophagae</taxon>
        <taxon>Acanthopleuribacterales</taxon>
        <taxon>Acanthopleuribacteraceae</taxon>
        <taxon>Sulfidibacter</taxon>
    </lineage>
</organism>
<evidence type="ECO:0000256" key="7">
    <source>
        <dbReference type="ARBA" id="ARBA00048768"/>
    </source>
</evidence>
<dbReference type="Gene3D" id="3.10.620.10">
    <property type="entry name" value="Protein N-terminal glutamine amidohydrolase, alpha beta roll"/>
    <property type="match status" value="1"/>
</dbReference>
<sequence>MNVISTREPHFDYQAYYCEENVWQLCRHPLLVDRRRFAVFISNPEKTVAMWHMRAGTDPGEAVVWDYHVVLVTAGEKVLLWDLDSLLGCPVAPDLYLNGSFSTRIKKRYQPMFRVVPAPVFLDTFRSDRSHMLGQEGDWHAPPPPWPPIGTGEENNLQAFIDMTVDFHGDVFDLAAFGAWLANP</sequence>
<evidence type="ECO:0000256" key="3">
    <source>
        <dbReference type="ARBA" id="ARBA00012718"/>
    </source>
</evidence>
<dbReference type="GO" id="GO:0070773">
    <property type="term" value="F:protein-N-terminal glutamine amidohydrolase activity"/>
    <property type="evidence" value="ECO:0007669"/>
    <property type="project" value="UniProtKB-EC"/>
</dbReference>
<dbReference type="InterPro" id="IPR039733">
    <property type="entry name" value="NTAQ1"/>
</dbReference>
<evidence type="ECO:0000256" key="1">
    <source>
        <dbReference type="ARBA" id="ARBA00008985"/>
    </source>
</evidence>
<evidence type="ECO:0000256" key="2">
    <source>
        <dbReference type="ARBA" id="ARBA00011245"/>
    </source>
</evidence>
<gene>
    <name evidence="9" type="ORF">J3U87_00185</name>
</gene>
<comment type="catalytic activity">
    <reaction evidence="7">
        <text>N-terminal L-glutaminyl-[protein] + H2O = N-terminal L-glutamyl-[protein] + NH4(+)</text>
        <dbReference type="Rhea" id="RHEA:50680"/>
        <dbReference type="Rhea" id="RHEA-COMP:12668"/>
        <dbReference type="Rhea" id="RHEA-COMP:12777"/>
        <dbReference type="ChEBI" id="CHEBI:15377"/>
        <dbReference type="ChEBI" id="CHEBI:28938"/>
        <dbReference type="ChEBI" id="CHEBI:64721"/>
        <dbReference type="ChEBI" id="CHEBI:64722"/>
        <dbReference type="EC" id="3.5.1.122"/>
    </reaction>
</comment>
<dbReference type="RefSeq" id="WP_237380959.1">
    <property type="nucleotide sequence ID" value="NZ_CP071793.1"/>
</dbReference>
<dbReference type="Proteomes" id="UP000663929">
    <property type="component" value="Chromosome"/>
</dbReference>
<dbReference type="InterPro" id="IPR023128">
    <property type="entry name" value="Prot_N_Gln_amidohydro_ab_roll"/>
</dbReference>